<proteinExistence type="predicted"/>
<evidence type="ECO:0000313" key="8">
    <source>
        <dbReference type="Proteomes" id="UP000247922"/>
    </source>
</evidence>
<dbReference type="Proteomes" id="UP000247922">
    <property type="component" value="Unassembled WGS sequence"/>
</dbReference>
<name>A0A2V3WBW8_9BACI</name>
<feature type="transmembrane region" description="Helical" evidence="6">
    <location>
        <begin position="69"/>
        <end position="89"/>
    </location>
</feature>
<dbReference type="InterPro" id="IPR005598">
    <property type="entry name" value="ATP_synth_I"/>
</dbReference>
<dbReference type="PANTHER" id="PTHR40035:SF1">
    <property type="entry name" value="ATP SYNTHASE PROTEIN I"/>
    <property type="match status" value="1"/>
</dbReference>
<comment type="caution">
    <text evidence="7">The sequence shown here is derived from an EMBL/GenBank/DDBJ whole genome shotgun (WGS) entry which is preliminary data.</text>
</comment>
<evidence type="ECO:0000256" key="1">
    <source>
        <dbReference type="ARBA" id="ARBA00004651"/>
    </source>
</evidence>
<protein>
    <submittedName>
        <fullName evidence="7">ATP synthase protein I</fullName>
    </submittedName>
</protein>
<evidence type="ECO:0000256" key="3">
    <source>
        <dbReference type="ARBA" id="ARBA00022692"/>
    </source>
</evidence>
<dbReference type="OrthoDB" id="2355635at2"/>
<keyword evidence="4 6" id="KW-1133">Transmembrane helix</keyword>
<dbReference type="EMBL" id="QJJR01000003">
    <property type="protein sequence ID" value="PXW92049.1"/>
    <property type="molecule type" value="Genomic_DNA"/>
</dbReference>
<sequence length="122" mass="13838">MENYQHLMKWQHRIFKWSICLLITLTLISMAHPVLVGLLLGASVSYINLWLLQKETEQLVRIVEGNKRFILAGTISRIGAALLVVVLSLRFPEAINLYAVIIGLMLKYVIVLGTAFFVVNKD</sequence>
<accession>A0A2V3WBW8</accession>
<dbReference type="Pfam" id="PF03899">
    <property type="entry name" value="ATP-synt_I"/>
    <property type="match status" value="1"/>
</dbReference>
<evidence type="ECO:0000256" key="5">
    <source>
        <dbReference type="ARBA" id="ARBA00023136"/>
    </source>
</evidence>
<organism evidence="7 8">
    <name type="scientific">Streptohalobacillus salinus</name>
    <dbReference type="NCBI Taxonomy" id="621096"/>
    <lineage>
        <taxon>Bacteria</taxon>
        <taxon>Bacillati</taxon>
        <taxon>Bacillota</taxon>
        <taxon>Bacilli</taxon>
        <taxon>Bacillales</taxon>
        <taxon>Bacillaceae</taxon>
        <taxon>Streptohalobacillus</taxon>
    </lineage>
</organism>
<evidence type="ECO:0000256" key="6">
    <source>
        <dbReference type="SAM" id="Phobius"/>
    </source>
</evidence>
<keyword evidence="5 6" id="KW-0472">Membrane</keyword>
<keyword evidence="8" id="KW-1185">Reference proteome</keyword>
<evidence type="ECO:0000313" key="7">
    <source>
        <dbReference type="EMBL" id="PXW92049.1"/>
    </source>
</evidence>
<keyword evidence="3 6" id="KW-0812">Transmembrane</keyword>
<keyword evidence="2" id="KW-1003">Cell membrane</keyword>
<feature type="transmembrane region" description="Helical" evidence="6">
    <location>
        <begin position="21"/>
        <end position="49"/>
    </location>
</feature>
<comment type="subcellular location">
    <subcellularLocation>
        <location evidence="1">Cell membrane</location>
        <topology evidence="1">Multi-pass membrane protein</topology>
    </subcellularLocation>
</comment>
<dbReference type="RefSeq" id="WP_110250682.1">
    <property type="nucleotide sequence ID" value="NZ_QJJR01000003.1"/>
</dbReference>
<dbReference type="AlphaFoldDB" id="A0A2V3WBW8"/>
<reference evidence="7 8" key="1">
    <citation type="submission" date="2018-05" db="EMBL/GenBank/DDBJ databases">
        <title>Genomic Encyclopedia of Type Strains, Phase IV (KMG-IV): sequencing the most valuable type-strain genomes for metagenomic binning, comparative biology and taxonomic classification.</title>
        <authorList>
            <person name="Goeker M."/>
        </authorList>
    </citation>
    <scope>NUCLEOTIDE SEQUENCE [LARGE SCALE GENOMIC DNA]</scope>
    <source>
        <strain evidence="7 8">DSM 22440</strain>
    </source>
</reference>
<dbReference type="InterPro" id="IPR039072">
    <property type="entry name" value="ATP_synth_I_Bacilli"/>
</dbReference>
<dbReference type="PANTHER" id="PTHR40035">
    <property type="entry name" value="ATP SYNTHASE PROTEIN I"/>
    <property type="match status" value="1"/>
</dbReference>
<gene>
    <name evidence="7" type="ORF">DES38_10364</name>
</gene>
<dbReference type="GO" id="GO:0005886">
    <property type="term" value="C:plasma membrane"/>
    <property type="evidence" value="ECO:0007669"/>
    <property type="project" value="UniProtKB-SubCell"/>
</dbReference>
<evidence type="ECO:0000256" key="4">
    <source>
        <dbReference type="ARBA" id="ARBA00022989"/>
    </source>
</evidence>
<evidence type="ECO:0000256" key="2">
    <source>
        <dbReference type="ARBA" id="ARBA00022475"/>
    </source>
</evidence>
<feature type="transmembrane region" description="Helical" evidence="6">
    <location>
        <begin position="96"/>
        <end position="119"/>
    </location>
</feature>